<dbReference type="EMBL" id="MUGO01000003">
    <property type="protein sequence ID" value="PQA96418.1"/>
    <property type="molecule type" value="Genomic_DNA"/>
</dbReference>
<proteinExistence type="predicted"/>
<reference evidence="3" key="2">
    <citation type="submission" date="2017-01" db="EMBL/GenBank/DDBJ databases">
        <authorList>
            <person name="Mah S.A."/>
            <person name="Swanson W.J."/>
            <person name="Moy G.W."/>
            <person name="Vacquier V.D."/>
        </authorList>
    </citation>
    <scope>NUCLEOTIDE SEQUENCE [LARGE SCALE GENOMIC DNA]</scope>
    <source>
        <strain evidence="3">DSM 21068</strain>
    </source>
</reference>
<reference evidence="2 5" key="1">
    <citation type="submission" date="2016-11" db="EMBL/GenBank/DDBJ databases">
        <title>Whole genomes of Flavobacteriaceae.</title>
        <authorList>
            <person name="Stine C."/>
            <person name="Li C."/>
            <person name="Tadesse D."/>
        </authorList>
    </citation>
    <scope>NUCLEOTIDE SEQUENCE [LARGE SCALE GENOMIC DNA]</scope>
    <source>
        <strain evidence="2 5">DSM 21068</strain>
    </source>
</reference>
<keyword evidence="1" id="KW-1133">Transmembrane helix</keyword>
<feature type="transmembrane region" description="Helical" evidence="1">
    <location>
        <begin position="106"/>
        <end position="126"/>
    </location>
</feature>
<dbReference type="AlphaFoldDB" id="A0A1N7KA43"/>
<keyword evidence="1" id="KW-0812">Transmembrane</keyword>
<dbReference type="Proteomes" id="UP000238314">
    <property type="component" value="Unassembled WGS sequence"/>
</dbReference>
<feature type="transmembrane region" description="Helical" evidence="1">
    <location>
        <begin position="54"/>
        <end position="73"/>
    </location>
</feature>
<evidence type="ECO:0000256" key="1">
    <source>
        <dbReference type="SAM" id="Phobius"/>
    </source>
</evidence>
<keyword evidence="5" id="KW-1185">Reference proteome</keyword>
<keyword evidence="1" id="KW-0472">Membrane</keyword>
<evidence type="ECO:0000313" key="5">
    <source>
        <dbReference type="Proteomes" id="UP000238314"/>
    </source>
</evidence>
<reference evidence="4" key="3">
    <citation type="submission" date="2017-01" db="EMBL/GenBank/DDBJ databases">
        <authorList>
            <person name="Varghese N."/>
            <person name="Submissions S."/>
        </authorList>
    </citation>
    <scope>NUCLEOTIDE SEQUENCE [LARGE SCALE GENOMIC DNA]</scope>
    <source>
        <strain evidence="4">DSM 21068</strain>
    </source>
</reference>
<dbReference type="EMBL" id="FTOJ01000001">
    <property type="protein sequence ID" value="SIS58478.1"/>
    <property type="molecule type" value="Genomic_DNA"/>
</dbReference>
<accession>A0A1N7KA43</accession>
<feature type="transmembrane region" description="Helical" evidence="1">
    <location>
        <begin position="30"/>
        <end position="48"/>
    </location>
</feature>
<evidence type="ECO:0000313" key="3">
    <source>
        <dbReference type="EMBL" id="SIS58478.1"/>
    </source>
</evidence>
<protein>
    <submittedName>
        <fullName evidence="3">Uncharacterized protein</fullName>
    </submittedName>
</protein>
<organism evidence="3 4">
    <name type="scientific">Chryseobacterium piscicola</name>
    <dbReference type="NCBI Taxonomy" id="551459"/>
    <lineage>
        <taxon>Bacteria</taxon>
        <taxon>Pseudomonadati</taxon>
        <taxon>Bacteroidota</taxon>
        <taxon>Flavobacteriia</taxon>
        <taxon>Flavobacteriales</taxon>
        <taxon>Weeksellaceae</taxon>
        <taxon>Chryseobacterium group</taxon>
        <taxon>Chryseobacterium</taxon>
    </lineage>
</organism>
<dbReference type="STRING" id="551459.SAMN05421796_101413"/>
<name>A0A1N7KA43_9FLAO</name>
<sequence>MIRSIIKQWIFINYCGQKIGQFEHTRMKSYMLNIFNAQIGHFLNIIILNFYLFLGFRSIIGFIILLIVDNILIRKIIKKLIMPNVIINQLEQEYNKTHKWKRVLNFTYSIILVIICFLLFVFSFLIQGVF</sequence>
<gene>
    <name evidence="2" type="ORF">B0A70_04695</name>
    <name evidence="3" type="ORF">SAMN05421796_101413</name>
</gene>
<evidence type="ECO:0000313" key="2">
    <source>
        <dbReference type="EMBL" id="PQA96418.1"/>
    </source>
</evidence>
<evidence type="ECO:0000313" key="4">
    <source>
        <dbReference type="Proteomes" id="UP000186246"/>
    </source>
</evidence>
<dbReference type="Proteomes" id="UP000186246">
    <property type="component" value="Unassembled WGS sequence"/>
</dbReference>